<dbReference type="CDD" id="cd06558">
    <property type="entry name" value="crotonase-like"/>
    <property type="match status" value="1"/>
</dbReference>
<dbReference type="Gene3D" id="1.10.12.10">
    <property type="entry name" value="Lyase 2-enoyl-coa Hydratase, Chain A, domain 2"/>
    <property type="match status" value="1"/>
</dbReference>
<comment type="similarity">
    <text evidence="1">Belongs to the enoyl-CoA hydratase/isomerase family.</text>
</comment>
<accession>A0A845QH75</accession>
<comment type="caution">
    <text evidence="3">The sequence shown here is derived from an EMBL/GenBank/DDBJ whole genome shotgun (WGS) entry which is preliminary data.</text>
</comment>
<keyword evidence="2 3" id="KW-0456">Lyase</keyword>
<dbReference type="Pfam" id="PF00378">
    <property type="entry name" value="ECH_1"/>
    <property type="match status" value="1"/>
</dbReference>
<evidence type="ECO:0000313" key="3">
    <source>
        <dbReference type="EMBL" id="NBG96921.1"/>
    </source>
</evidence>
<proteinExistence type="inferred from homology"/>
<dbReference type="EMBL" id="WXYQ01000012">
    <property type="protein sequence ID" value="NBG96921.1"/>
    <property type="molecule type" value="Genomic_DNA"/>
</dbReference>
<reference evidence="3 4" key="1">
    <citation type="journal article" date="2016" name="Int. J. Syst. Evol. Microbiol.">
        <title>Pyruvatibacter mobilis gen. nov., sp. nov., a marine bacterium from the culture broth of Picochlorum sp. 122.</title>
        <authorList>
            <person name="Wang G."/>
            <person name="Tang M."/>
            <person name="Wu H."/>
            <person name="Dai S."/>
            <person name="Li T."/>
            <person name="Chen C."/>
            <person name="He H."/>
            <person name="Fan J."/>
            <person name="Xiang W."/>
            <person name="Li X."/>
        </authorList>
    </citation>
    <scope>NUCLEOTIDE SEQUENCE [LARGE SCALE GENOMIC DNA]</scope>
    <source>
        <strain evidence="3 4">GYP-11</strain>
    </source>
</reference>
<organism evidence="3 4">
    <name type="scientific">Pyruvatibacter mobilis</name>
    <dbReference type="NCBI Taxonomy" id="1712261"/>
    <lineage>
        <taxon>Bacteria</taxon>
        <taxon>Pseudomonadati</taxon>
        <taxon>Pseudomonadota</taxon>
        <taxon>Alphaproteobacteria</taxon>
        <taxon>Hyphomicrobiales</taxon>
        <taxon>Parvibaculaceae</taxon>
        <taxon>Pyruvatibacter</taxon>
    </lineage>
</organism>
<sequence>MIRTETDGAIGWLIIDRPGQRNALSTAMWADIPRAVRTLCETDGVRAIILRGAGNTAFAAGADIGELQRMGSDPAALADFEEKFEAAQASLEACPLPVIAAIKGPCMGGGLALALCCDMRVAGDDTSFAIPAARLGLGYAAPAVARLMRAAGPAGAFEVLATARRYAADEALTRNLVTEVVGTDDVFPRAEALARQIAANAPLTVRAAKATITALTRQDDSLQQAEELIMRCGSSADFAEGRQAFMEKRPPRFTGE</sequence>
<dbReference type="Proteomes" id="UP000470384">
    <property type="component" value="Unassembled WGS sequence"/>
</dbReference>
<dbReference type="InterPro" id="IPR014748">
    <property type="entry name" value="Enoyl-CoA_hydra_C"/>
</dbReference>
<keyword evidence="4" id="KW-1185">Reference proteome</keyword>
<dbReference type="PANTHER" id="PTHR11941:SF54">
    <property type="entry name" value="ENOYL-COA HYDRATASE, MITOCHONDRIAL"/>
    <property type="match status" value="1"/>
</dbReference>
<dbReference type="SUPFAM" id="SSF52096">
    <property type="entry name" value="ClpP/crotonase"/>
    <property type="match status" value="1"/>
</dbReference>
<dbReference type="Gene3D" id="3.90.226.10">
    <property type="entry name" value="2-enoyl-CoA Hydratase, Chain A, domain 1"/>
    <property type="match status" value="1"/>
</dbReference>
<dbReference type="EC" id="4.2.1.17" evidence="3"/>
<dbReference type="OrthoDB" id="9810797at2"/>
<name>A0A845QH75_9HYPH</name>
<evidence type="ECO:0000313" key="4">
    <source>
        <dbReference type="Proteomes" id="UP000470384"/>
    </source>
</evidence>
<dbReference type="InterPro" id="IPR029045">
    <property type="entry name" value="ClpP/crotonase-like_dom_sf"/>
</dbReference>
<dbReference type="GO" id="GO:0006635">
    <property type="term" value="P:fatty acid beta-oxidation"/>
    <property type="evidence" value="ECO:0007669"/>
    <property type="project" value="TreeGrafter"/>
</dbReference>
<dbReference type="GeneID" id="300654236"/>
<gene>
    <name evidence="3" type="ORF">GTQ45_14370</name>
</gene>
<dbReference type="PANTHER" id="PTHR11941">
    <property type="entry name" value="ENOYL-COA HYDRATASE-RELATED"/>
    <property type="match status" value="1"/>
</dbReference>
<dbReference type="InterPro" id="IPR001753">
    <property type="entry name" value="Enoyl-CoA_hydra/iso"/>
</dbReference>
<evidence type="ECO:0000256" key="2">
    <source>
        <dbReference type="ARBA" id="ARBA00023239"/>
    </source>
</evidence>
<dbReference type="GO" id="GO:0004300">
    <property type="term" value="F:enoyl-CoA hydratase activity"/>
    <property type="evidence" value="ECO:0007669"/>
    <property type="project" value="UniProtKB-EC"/>
</dbReference>
<evidence type="ECO:0000256" key="1">
    <source>
        <dbReference type="ARBA" id="ARBA00005254"/>
    </source>
</evidence>
<dbReference type="RefSeq" id="WP_160588916.1">
    <property type="nucleotide sequence ID" value="NZ_BMHN01000001.1"/>
</dbReference>
<dbReference type="AlphaFoldDB" id="A0A845QH75"/>
<protein>
    <submittedName>
        <fullName evidence="3">Enoyl-CoA hydratase</fullName>
        <ecNumber evidence="3">4.2.1.17</ecNumber>
    </submittedName>
</protein>